<accession>A0ABN1II93</accession>
<feature type="domain" description="O-antigen ligase-related" evidence="6">
    <location>
        <begin position="183"/>
        <end position="339"/>
    </location>
</feature>
<evidence type="ECO:0000256" key="4">
    <source>
        <dbReference type="ARBA" id="ARBA00023136"/>
    </source>
</evidence>
<evidence type="ECO:0000313" key="7">
    <source>
        <dbReference type="EMBL" id="GAA0714362.1"/>
    </source>
</evidence>
<comment type="caution">
    <text evidence="7">The sequence shown here is derived from an EMBL/GenBank/DDBJ whole genome shotgun (WGS) entry which is preliminary data.</text>
</comment>
<feature type="transmembrane region" description="Helical" evidence="5">
    <location>
        <begin position="5"/>
        <end position="23"/>
    </location>
</feature>
<feature type="transmembrane region" description="Helical" evidence="5">
    <location>
        <begin position="111"/>
        <end position="133"/>
    </location>
</feature>
<feature type="transmembrane region" description="Helical" evidence="5">
    <location>
        <begin position="58"/>
        <end position="77"/>
    </location>
</feature>
<evidence type="ECO:0000313" key="8">
    <source>
        <dbReference type="Proteomes" id="UP001501758"/>
    </source>
</evidence>
<evidence type="ECO:0000256" key="1">
    <source>
        <dbReference type="ARBA" id="ARBA00004141"/>
    </source>
</evidence>
<keyword evidence="3 5" id="KW-1133">Transmembrane helix</keyword>
<feature type="transmembrane region" description="Helical" evidence="5">
    <location>
        <begin position="89"/>
        <end position="106"/>
    </location>
</feature>
<dbReference type="Proteomes" id="UP001501758">
    <property type="component" value="Unassembled WGS sequence"/>
</dbReference>
<feature type="transmembrane region" description="Helical" evidence="5">
    <location>
        <begin position="217"/>
        <end position="236"/>
    </location>
</feature>
<sequence>MRQSLLIKVYLGLFCILLFSLPFSDLATSLPNIILVTLSVLFPFCLKTAKKEDFKNQTVYIYIILILYLTFNILGFGDLKSETSQLGKLFLPIALFILAVPLKSYLSTLKLVFISGIFLAVVISLVSIFIFIYDSGDFSFSSGKAINEVLILERVYIAFFCVLSFILSLDLLQSYRKLLSINILVLFVFVLMIAARIAIITIVIIAFLYIIKILDTRRVLLILGCGVLLITGFFMINKNLQNRFFYKDQNNSFIENLAIWEPRMVIWPCVYKVTKNDSYNFMNGLASYNLQEKELLHCYKASIDNEEKKNWFLFIKYNTHNQFLDFLLVSGILGLLFFVLVFGSTFWSNRNDFFSFSLVVSFVLLGLVENYLHRQVGVYCFGIFLIFLLKNQKEIE</sequence>
<keyword evidence="8" id="KW-1185">Reference proteome</keyword>
<gene>
    <name evidence="7" type="ORF">GCM10009430_07440</name>
</gene>
<dbReference type="EMBL" id="BAAAGE010000001">
    <property type="protein sequence ID" value="GAA0714362.1"/>
    <property type="molecule type" value="Genomic_DNA"/>
</dbReference>
<dbReference type="InterPro" id="IPR007016">
    <property type="entry name" value="O-antigen_ligase-rel_domated"/>
</dbReference>
<evidence type="ECO:0000256" key="3">
    <source>
        <dbReference type="ARBA" id="ARBA00022989"/>
    </source>
</evidence>
<feature type="transmembrane region" description="Helical" evidence="5">
    <location>
        <begin position="323"/>
        <end position="347"/>
    </location>
</feature>
<evidence type="ECO:0000256" key="2">
    <source>
        <dbReference type="ARBA" id="ARBA00022692"/>
    </source>
</evidence>
<dbReference type="Pfam" id="PF04932">
    <property type="entry name" value="Wzy_C"/>
    <property type="match status" value="1"/>
</dbReference>
<proteinExistence type="predicted"/>
<keyword evidence="4 5" id="KW-0472">Membrane</keyword>
<evidence type="ECO:0000256" key="5">
    <source>
        <dbReference type="SAM" id="Phobius"/>
    </source>
</evidence>
<keyword evidence="2 5" id="KW-0812">Transmembrane</keyword>
<name>A0ABN1II93_9FLAO</name>
<organism evidence="7 8">
    <name type="scientific">Aquimarina litoralis</name>
    <dbReference type="NCBI Taxonomy" id="584605"/>
    <lineage>
        <taxon>Bacteria</taxon>
        <taxon>Pseudomonadati</taxon>
        <taxon>Bacteroidota</taxon>
        <taxon>Flavobacteriia</taxon>
        <taxon>Flavobacteriales</taxon>
        <taxon>Flavobacteriaceae</taxon>
        <taxon>Aquimarina</taxon>
    </lineage>
</organism>
<feature type="transmembrane region" description="Helical" evidence="5">
    <location>
        <begin position="29"/>
        <end position="46"/>
    </location>
</feature>
<comment type="subcellular location">
    <subcellularLocation>
        <location evidence="1">Membrane</location>
        <topology evidence="1">Multi-pass membrane protein</topology>
    </subcellularLocation>
</comment>
<evidence type="ECO:0000259" key="6">
    <source>
        <dbReference type="Pfam" id="PF04932"/>
    </source>
</evidence>
<protein>
    <recommendedName>
        <fullName evidence="6">O-antigen ligase-related domain-containing protein</fullName>
    </recommendedName>
</protein>
<feature type="transmembrane region" description="Helical" evidence="5">
    <location>
        <begin position="153"/>
        <end position="172"/>
    </location>
</feature>
<feature type="transmembrane region" description="Helical" evidence="5">
    <location>
        <begin position="184"/>
        <end position="211"/>
    </location>
</feature>
<reference evidence="7 8" key="1">
    <citation type="journal article" date="2019" name="Int. J. Syst. Evol. Microbiol.">
        <title>The Global Catalogue of Microorganisms (GCM) 10K type strain sequencing project: providing services to taxonomists for standard genome sequencing and annotation.</title>
        <authorList>
            <consortium name="The Broad Institute Genomics Platform"/>
            <consortium name="The Broad Institute Genome Sequencing Center for Infectious Disease"/>
            <person name="Wu L."/>
            <person name="Ma J."/>
        </authorList>
    </citation>
    <scope>NUCLEOTIDE SEQUENCE [LARGE SCALE GENOMIC DNA]</scope>
    <source>
        <strain evidence="7 8">JCM 15974</strain>
    </source>
</reference>